<evidence type="ECO:0000256" key="7">
    <source>
        <dbReference type="ARBA" id="ARBA00023277"/>
    </source>
</evidence>
<dbReference type="PROSITE" id="PS00545">
    <property type="entry name" value="ALDOSE_1_EPIMERASE"/>
    <property type="match status" value="1"/>
</dbReference>
<dbReference type="GO" id="GO:0016779">
    <property type="term" value="F:nucleotidyltransferase activity"/>
    <property type="evidence" value="ECO:0007669"/>
    <property type="project" value="UniProtKB-KW"/>
</dbReference>
<keyword evidence="9" id="KW-0808">Transferase</keyword>
<keyword evidence="6 8" id="KW-0413">Isomerase</keyword>
<dbReference type="InterPro" id="IPR015443">
    <property type="entry name" value="Aldose_1-epimerase"/>
</dbReference>
<reference evidence="10" key="1">
    <citation type="submission" date="2023-09" db="EMBL/GenBank/DDBJ databases">
        <authorList>
            <person name="Li S."/>
            <person name="Li X."/>
            <person name="Zhang C."/>
            <person name="Zhao Z."/>
        </authorList>
    </citation>
    <scope>NUCLEOTIDE SEQUENCE [LARGE SCALE GENOMIC DNA]</scope>
    <source>
        <strain evidence="10">SQ149</strain>
    </source>
</reference>
<organism evidence="9 10">
    <name type="scientific">Thalassotalea psychrophila</name>
    <dbReference type="NCBI Taxonomy" id="3065647"/>
    <lineage>
        <taxon>Bacteria</taxon>
        <taxon>Pseudomonadati</taxon>
        <taxon>Pseudomonadota</taxon>
        <taxon>Gammaproteobacteria</taxon>
        <taxon>Alteromonadales</taxon>
        <taxon>Colwelliaceae</taxon>
        <taxon>Thalassotalea</taxon>
    </lineage>
</organism>
<dbReference type="NCBIfam" id="NF008277">
    <property type="entry name" value="PRK11055.1"/>
    <property type="match status" value="1"/>
</dbReference>
<dbReference type="EC" id="5.1.3.3" evidence="4 8"/>
<keyword evidence="10" id="KW-1185">Reference proteome</keyword>
<evidence type="ECO:0000256" key="2">
    <source>
        <dbReference type="ARBA" id="ARBA00005028"/>
    </source>
</evidence>
<comment type="catalytic activity">
    <reaction evidence="1 8">
        <text>alpha-D-glucose = beta-D-glucose</text>
        <dbReference type="Rhea" id="RHEA:10264"/>
        <dbReference type="ChEBI" id="CHEBI:15903"/>
        <dbReference type="ChEBI" id="CHEBI:17925"/>
        <dbReference type="EC" id="5.1.3.3"/>
    </reaction>
</comment>
<evidence type="ECO:0000256" key="3">
    <source>
        <dbReference type="ARBA" id="ARBA00006206"/>
    </source>
</evidence>
<dbReference type="Pfam" id="PF01263">
    <property type="entry name" value="Aldose_epim"/>
    <property type="match status" value="1"/>
</dbReference>
<evidence type="ECO:0000313" key="9">
    <source>
        <dbReference type="EMBL" id="WNC71776.1"/>
    </source>
</evidence>
<dbReference type="Gene3D" id="2.70.98.10">
    <property type="match status" value="1"/>
</dbReference>
<dbReference type="RefSeq" id="WP_348390909.1">
    <property type="nucleotide sequence ID" value="NZ_CP134145.1"/>
</dbReference>
<evidence type="ECO:0000256" key="1">
    <source>
        <dbReference type="ARBA" id="ARBA00001614"/>
    </source>
</evidence>
<dbReference type="GO" id="GO:0016853">
    <property type="term" value="F:isomerase activity"/>
    <property type="evidence" value="ECO:0007669"/>
    <property type="project" value="UniProtKB-KW"/>
</dbReference>
<dbReference type="EMBL" id="CP134145">
    <property type="protein sequence ID" value="WNC71776.1"/>
    <property type="molecule type" value="Genomic_DNA"/>
</dbReference>
<comment type="similarity">
    <text evidence="3 8">Belongs to the aldose epimerase family.</text>
</comment>
<dbReference type="PANTHER" id="PTHR10091:SF0">
    <property type="entry name" value="GALACTOSE MUTAROTASE"/>
    <property type="match status" value="1"/>
</dbReference>
<dbReference type="InterPro" id="IPR014718">
    <property type="entry name" value="GH-type_carb-bd"/>
</dbReference>
<dbReference type="PANTHER" id="PTHR10091">
    <property type="entry name" value="ALDOSE-1-EPIMERASE"/>
    <property type="match status" value="1"/>
</dbReference>
<dbReference type="InterPro" id="IPR008183">
    <property type="entry name" value="Aldose_1/G6P_1-epimerase"/>
</dbReference>
<evidence type="ECO:0000256" key="6">
    <source>
        <dbReference type="ARBA" id="ARBA00023235"/>
    </source>
</evidence>
<gene>
    <name evidence="9" type="ORF">RGQ13_16895</name>
</gene>
<evidence type="ECO:0000256" key="4">
    <source>
        <dbReference type="ARBA" id="ARBA00013185"/>
    </source>
</evidence>
<keyword evidence="7 8" id="KW-0119">Carbohydrate metabolism</keyword>
<evidence type="ECO:0000313" key="10">
    <source>
        <dbReference type="Proteomes" id="UP001258994"/>
    </source>
</evidence>
<keyword evidence="9" id="KW-0548">Nucleotidyltransferase</keyword>
<dbReference type="PIRSF" id="PIRSF005096">
    <property type="entry name" value="GALM"/>
    <property type="match status" value="1"/>
</dbReference>
<dbReference type="CDD" id="cd09019">
    <property type="entry name" value="galactose_mutarotase_like"/>
    <property type="match status" value="1"/>
</dbReference>
<dbReference type="Proteomes" id="UP001258994">
    <property type="component" value="Chromosome"/>
</dbReference>
<dbReference type="InterPro" id="IPR018052">
    <property type="entry name" value="Ald1_epimerase_CS"/>
</dbReference>
<sequence length="326" mass="36568">MNNVKTILLRNNSGMSVEVCNFGARITSIKFPINGEATEMTVAYQNAEDYLDDSFYLGATCGRVCNRISNAQFDLNGKTYQLTKNDAENCLHGGVENFARKYWSIDSDPVSTKQVTLSLTSIDGDQGFPGTLQISVQYQLTEENELIVNYLAKSDAATPINLTNHTYFNLGEATCEALMVQINASHYLERNQLNTPTGNIISVTNNDYDFRQQVSIGVRQANTNDQELALMQGYDHCFVLDDSAIASEKAVILSLQNNVKMTMYTDQPAMQLYTGSYLSGEFKRYQGLCLEAQNYPDAVNFNHFPSSILPPNELYKREIRFKFSNV</sequence>
<dbReference type="SUPFAM" id="SSF74650">
    <property type="entry name" value="Galactose mutarotase-like"/>
    <property type="match status" value="1"/>
</dbReference>
<evidence type="ECO:0000256" key="8">
    <source>
        <dbReference type="PIRNR" id="PIRNR005096"/>
    </source>
</evidence>
<dbReference type="InterPro" id="IPR047215">
    <property type="entry name" value="Galactose_mutarotase-like"/>
</dbReference>
<name>A0ABY9TSH4_9GAMM</name>
<accession>A0ABY9TSH4</accession>
<comment type="pathway">
    <text evidence="2 8">Carbohydrate metabolism; hexose metabolism.</text>
</comment>
<evidence type="ECO:0000256" key="5">
    <source>
        <dbReference type="ARBA" id="ARBA00014165"/>
    </source>
</evidence>
<protein>
    <recommendedName>
        <fullName evidence="5 8">Aldose 1-epimerase</fullName>
        <ecNumber evidence="4 8">5.1.3.3</ecNumber>
    </recommendedName>
</protein>
<dbReference type="InterPro" id="IPR011013">
    <property type="entry name" value="Gal_mutarotase_sf_dom"/>
</dbReference>
<proteinExistence type="inferred from homology"/>